<feature type="chain" id="PRO_5028514801" description="RxLR effector protein" evidence="5">
    <location>
        <begin position="24"/>
        <end position="133"/>
    </location>
</feature>
<evidence type="ECO:0000256" key="2">
    <source>
        <dbReference type="ARBA" id="ARBA00010400"/>
    </source>
</evidence>
<protein>
    <recommendedName>
        <fullName evidence="5">RxLR effector protein</fullName>
    </recommendedName>
</protein>
<reference evidence="6 7" key="1">
    <citation type="journal article" date="2017" name="Genome Biol. Evol.">
        <title>Phytophthora megakarya and P. palmivora, closely related causal agents of cacao black pod rot, underwent increases in genome sizes and gene numbers by different mechanisms.</title>
        <authorList>
            <person name="Ali S.S."/>
            <person name="Shao J."/>
            <person name="Lary D.J."/>
            <person name="Kronmiller B."/>
            <person name="Shen D."/>
            <person name="Strem M.D."/>
            <person name="Amoako-Attah I."/>
            <person name="Akrofi A.Y."/>
            <person name="Begoude B.A."/>
            <person name="Ten Hoopen G.M."/>
            <person name="Coulibaly K."/>
            <person name="Kebe B.I."/>
            <person name="Melnick R.L."/>
            <person name="Guiltinan M.J."/>
            <person name="Tyler B.M."/>
            <person name="Meinhardt L.W."/>
            <person name="Bailey B.A."/>
        </authorList>
    </citation>
    <scope>NUCLEOTIDE SEQUENCE [LARGE SCALE GENOMIC DNA]</scope>
    <source>
        <strain evidence="7">sbr112.9</strain>
    </source>
</reference>
<comment type="subcellular location">
    <subcellularLocation>
        <location evidence="1 5">Secreted</location>
    </subcellularLocation>
</comment>
<organism evidence="6 7">
    <name type="scientific">Phytophthora palmivora</name>
    <dbReference type="NCBI Taxonomy" id="4796"/>
    <lineage>
        <taxon>Eukaryota</taxon>
        <taxon>Sar</taxon>
        <taxon>Stramenopiles</taxon>
        <taxon>Oomycota</taxon>
        <taxon>Peronosporomycetes</taxon>
        <taxon>Peronosporales</taxon>
        <taxon>Peronosporaceae</taxon>
        <taxon>Phytophthora</taxon>
    </lineage>
</organism>
<comment type="similarity">
    <text evidence="2 5">Belongs to the RxLR effector family.</text>
</comment>
<dbReference type="AlphaFoldDB" id="A0A2P4YT14"/>
<keyword evidence="3 5" id="KW-0964">Secreted</keyword>
<gene>
    <name evidence="6" type="ORF">PHPALM_1157</name>
</gene>
<accession>A0A2P4YT14</accession>
<evidence type="ECO:0000313" key="7">
    <source>
        <dbReference type="Proteomes" id="UP000237271"/>
    </source>
</evidence>
<feature type="signal peptide" evidence="5">
    <location>
        <begin position="1"/>
        <end position="23"/>
    </location>
</feature>
<keyword evidence="4 5" id="KW-0732">Signal</keyword>
<evidence type="ECO:0000256" key="5">
    <source>
        <dbReference type="RuleBase" id="RU367124"/>
    </source>
</evidence>
<dbReference type="Proteomes" id="UP000237271">
    <property type="component" value="Unassembled WGS sequence"/>
</dbReference>
<dbReference type="Pfam" id="PF16810">
    <property type="entry name" value="RXLR"/>
    <property type="match status" value="1"/>
</dbReference>
<evidence type="ECO:0000256" key="4">
    <source>
        <dbReference type="ARBA" id="ARBA00022729"/>
    </source>
</evidence>
<keyword evidence="7" id="KW-1185">Reference proteome</keyword>
<name>A0A2P4YT14_9STRA</name>
<evidence type="ECO:0000313" key="6">
    <source>
        <dbReference type="EMBL" id="POM80941.1"/>
    </source>
</evidence>
<sequence>MRFSYLLLVAATVFLASPDVTIAKQSTVASVEADTLPNSIGVDNVKRFLRSHKRIEDEDSVDYTNEEERGASKLQSVDEKLSHWLSKGKTATMVKQKLASHGIYGKNADELAKKYGQMYRNEYSLNNGKKYND</sequence>
<proteinExistence type="inferred from homology"/>
<comment type="function">
    <text evidence="5">Effector that suppresses plant defense responses during pathogen infection.</text>
</comment>
<evidence type="ECO:0000256" key="3">
    <source>
        <dbReference type="ARBA" id="ARBA00022525"/>
    </source>
</evidence>
<dbReference type="OrthoDB" id="140995at2759"/>
<dbReference type="EMBL" id="NCKW01000227">
    <property type="protein sequence ID" value="POM80941.1"/>
    <property type="molecule type" value="Genomic_DNA"/>
</dbReference>
<comment type="domain">
    <text evidence="5">The RxLR-dEER motif acts to carry the protein into the host cell cytoplasm through binding to cell surface phosphatidylinositol-3-phosphate.</text>
</comment>
<comment type="caution">
    <text evidence="6">The sequence shown here is derived from an EMBL/GenBank/DDBJ whole genome shotgun (WGS) entry which is preliminary data.</text>
</comment>
<evidence type="ECO:0000256" key="1">
    <source>
        <dbReference type="ARBA" id="ARBA00004613"/>
    </source>
</evidence>
<dbReference type="InterPro" id="IPR031825">
    <property type="entry name" value="RXLR"/>
</dbReference>
<dbReference type="GO" id="GO:0005576">
    <property type="term" value="C:extracellular region"/>
    <property type="evidence" value="ECO:0007669"/>
    <property type="project" value="UniProtKB-SubCell"/>
</dbReference>